<dbReference type="CDD" id="cd20339">
    <property type="entry name" value="BRcat_RBR_RNF216"/>
    <property type="match status" value="1"/>
</dbReference>
<keyword evidence="4" id="KW-0677">Repeat</keyword>
<dbReference type="InterPro" id="IPR047544">
    <property type="entry name" value="RING-HC_RBR_RNF216"/>
</dbReference>
<name>A0ABQ9EZP4_TEGGR</name>
<evidence type="ECO:0000259" key="9">
    <source>
        <dbReference type="PROSITE" id="PS51873"/>
    </source>
</evidence>
<dbReference type="SMART" id="SM00647">
    <property type="entry name" value="IBR"/>
    <property type="match status" value="1"/>
</dbReference>
<dbReference type="Proteomes" id="UP001217089">
    <property type="component" value="Unassembled WGS sequence"/>
</dbReference>
<dbReference type="InterPro" id="IPR002867">
    <property type="entry name" value="IBR_dom"/>
</dbReference>
<evidence type="ECO:0000256" key="2">
    <source>
        <dbReference type="ARBA" id="ARBA00022679"/>
    </source>
</evidence>
<reference evidence="10 11" key="1">
    <citation type="submission" date="2022-12" db="EMBL/GenBank/DDBJ databases">
        <title>Chromosome-level genome of Tegillarca granosa.</title>
        <authorList>
            <person name="Kim J."/>
        </authorList>
    </citation>
    <scope>NUCLEOTIDE SEQUENCE [LARGE SCALE GENOMIC DNA]</scope>
    <source>
        <strain evidence="10">Teg-2019</strain>
        <tissue evidence="10">Adductor muscle</tissue>
    </source>
</reference>
<dbReference type="InterPro" id="IPR047545">
    <property type="entry name" value="BRcat_RBR_RNF216"/>
</dbReference>
<dbReference type="PROSITE" id="PS51873">
    <property type="entry name" value="TRIAD"/>
    <property type="match status" value="1"/>
</dbReference>
<evidence type="ECO:0000256" key="3">
    <source>
        <dbReference type="ARBA" id="ARBA00022723"/>
    </source>
</evidence>
<gene>
    <name evidence="10" type="ORF">KUTeg_014199</name>
</gene>
<evidence type="ECO:0000256" key="1">
    <source>
        <dbReference type="ARBA" id="ARBA00004906"/>
    </source>
</evidence>
<keyword evidence="2" id="KW-0808">Transferase</keyword>
<evidence type="ECO:0000256" key="6">
    <source>
        <dbReference type="ARBA" id="ARBA00022786"/>
    </source>
</evidence>
<keyword evidence="7" id="KW-0862">Zinc</keyword>
<evidence type="ECO:0000256" key="7">
    <source>
        <dbReference type="ARBA" id="ARBA00022833"/>
    </source>
</evidence>
<keyword evidence="3" id="KW-0479">Metal-binding</keyword>
<evidence type="ECO:0000313" key="11">
    <source>
        <dbReference type="Proteomes" id="UP001217089"/>
    </source>
</evidence>
<dbReference type="Pfam" id="PF26200">
    <property type="entry name" value="Rcat_RNF216"/>
    <property type="match status" value="1"/>
</dbReference>
<feature type="compositionally biased region" description="Acidic residues" evidence="8">
    <location>
        <begin position="793"/>
        <end position="808"/>
    </location>
</feature>
<organism evidence="10 11">
    <name type="scientific">Tegillarca granosa</name>
    <name type="common">Malaysian cockle</name>
    <name type="synonym">Anadara granosa</name>
    <dbReference type="NCBI Taxonomy" id="220873"/>
    <lineage>
        <taxon>Eukaryota</taxon>
        <taxon>Metazoa</taxon>
        <taxon>Spiralia</taxon>
        <taxon>Lophotrochozoa</taxon>
        <taxon>Mollusca</taxon>
        <taxon>Bivalvia</taxon>
        <taxon>Autobranchia</taxon>
        <taxon>Pteriomorphia</taxon>
        <taxon>Arcoida</taxon>
        <taxon>Arcoidea</taxon>
        <taxon>Arcidae</taxon>
        <taxon>Tegillarca</taxon>
    </lineage>
</organism>
<evidence type="ECO:0000256" key="5">
    <source>
        <dbReference type="ARBA" id="ARBA00022771"/>
    </source>
</evidence>
<comment type="pathway">
    <text evidence="1">Protein modification; protein ubiquitination.</text>
</comment>
<dbReference type="CDD" id="cd20353">
    <property type="entry name" value="Rcat_RBR_RNF216"/>
    <property type="match status" value="1"/>
</dbReference>
<dbReference type="PANTHER" id="PTHR22770:SF47">
    <property type="entry name" value="E3 UBIQUITIN-PROTEIN LIGASE RNF216"/>
    <property type="match status" value="1"/>
</dbReference>
<sequence length="808" mass="93915">MSASSASEEREDEVPSKRQKIDSSASINSHEFYMNDTEEYSLDEDISGILSQDTQPGYSNQGEGDHENIKPPTPPIDNSSACEKECRDSNKPYMVKKTDSIYKDAELISSILSGVDVTDVYEKIKARRKDPNRVDVIMNEILENSNSKPDKVINTIERQPDEQKNQEVSLLEDFAKVIDKLVTNLTSLPVTANEINQMLNQYQYRRDRIDYVVSLILAKHYHRKTGGKIDKSDEIMKDFMLVSSKLTDEIESNKISPDEIFWLLDSKKNESDRVNQAVNHFKTQITGKLVKTDSFPTDPALQNDLIYRDMRIVSKVIPEKDPNEIYAYLEAHHDRKDRLRIVIEELLKLGSEQPNSLSVESRSESLPDLDLQVSKVSYGIKDEIDDLLEIFPDCDPYYLYEELEKRSHDKERVKNIAVDMFDNKKYPKAKDRVTEIEKANSKRKLQNLQLTIEEFLSKFPDPKTSFSTNSKKFKFIHRHTDEDFPDEPDEFFFHEKYYYDFKVEINDFLKEKQKLRDLKLEEARKNGELLECECCFDNECLGEDILSCNDGHLFCKECIRRSSAVVIGQGKCEFPCLTGTCGYLFSLAVLQNVLSANMFSIVLRRMQEEEIKQANLEDLVSCPFCSFSTIMSNPDDKVFKCLNQDCLKDSCRLCKEPNHIPLRCNEVEKQGETSMRTFIETKLSEAMLRTCHKCNKRFYKEHGCNKMTCVCGASMCYVCREPDIDYNHFNAENKRCTEMNNMRELHWDEMLKAAQEAKELYLKDHPEASDIVMKYDPEKHIEEYKQGHRFLDNDDGDDDYDEEEDDDF</sequence>
<evidence type="ECO:0000256" key="4">
    <source>
        <dbReference type="ARBA" id="ARBA00022737"/>
    </source>
</evidence>
<dbReference type="InterPro" id="IPR044066">
    <property type="entry name" value="TRIAD_supradom"/>
</dbReference>
<feature type="region of interest" description="Disordered" evidence="8">
    <location>
        <begin position="784"/>
        <end position="808"/>
    </location>
</feature>
<proteinExistence type="predicted"/>
<dbReference type="Gene3D" id="1.20.120.1750">
    <property type="match status" value="1"/>
</dbReference>
<evidence type="ECO:0000313" key="10">
    <source>
        <dbReference type="EMBL" id="KAJ8309325.1"/>
    </source>
</evidence>
<dbReference type="InterPro" id="IPR047546">
    <property type="entry name" value="Rcat_RBR_RNF216"/>
</dbReference>
<dbReference type="PANTHER" id="PTHR22770">
    <property type="entry name" value="UBIQUITIN CONJUGATING ENZYME 7 INTERACTING PROTEIN-RELATED"/>
    <property type="match status" value="1"/>
</dbReference>
<dbReference type="InterPro" id="IPR051628">
    <property type="entry name" value="LUBAC_E3_Ligases"/>
</dbReference>
<keyword evidence="11" id="KW-1185">Reference proteome</keyword>
<dbReference type="EMBL" id="JARBDR010000657">
    <property type="protein sequence ID" value="KAJ8309325.1"/>
    <property type="molecule type" value="Genomic_DNA"/>
</dbReference>
<keyword evidence="6" id="KW-0833">Ubl conjugation pathway</keyword>
<protein>
    <recommendedName>
        <fullName evidence="9">RING-type domain-containing protein</fullName>
    </recommendedName>
</protein>
<feature type="region of interest" description="Disordered" evidence="8">
    <location>
        <begin position="1"/>
        <end position="82"/>
    </location>
</feature>
<evidence type="ECO:0000256" key="8">
    <source>
        <dbReference type="SAM" id="MobiDB-lite"/>
    </source>
</evidence>
<dbReference type="SUPFAM" id="SSF57850">
    <property type="entry name" value="RING/U-box"/>
    <property type="match status" value="2"/>
</dbReference>
<feature type="domain" description="RING-type" evidence="9">
    <location>
        <begin position="528"/>
        <end position="740"/>
    </location>
</feature>
<accession>A0ABQ9EZP4</accession>
<feature type="compositionally biased region" description="Acidic residues" evidence="8">
    <location>
        <begin position="36"/>
        <end position="46"/>
    </location>
</feature>
<keyword evidence="5" id="KW-0863">Zinc-finger</keyword>
<dbReference type="CDD" id="cd16630">
    <property type="entry name" value="RING-HC_RBR_RNF216"/>
    <property type="match status" value="1"/>
</dbReference>
<comment type="caution">
    <text evidence="10">The sequence shown here is derived from an EMBL/GenBank/DDBJ whole genome shotgun (WGS) entry which is preliminary data.</text>
</comment>
<feature type="compositionally biased region" description="Polar residues" evidence="8">
    <location>
        <begin position="49"/>
        <end position="62"/>
    </location>
</feature>